<organism evidence="1">
    <name type="scientific">Arundo donax</name>
    <name type="common">Giant reed</name>
    <name type="synonym">Donax arundinaceus</name>
    <dbReference type="NCBI Taxonomy" id="35708"/>
    <lineage>
        <taxon>Eukaryota</taxon>
        <taxon>Viridiplantae</taxon>
        <taxon>Streptophyta</taxon>
        <taxon>Embryophyta</taxon>
        <taxon>Tracheophyta</taxon>
        <taxon>Spermatophyta</taxon>
        <taxon>Magnoliopsida</taxon>
        <taxon>Liliopsida</taxon>
        <taxon>Poales</taxon>
        <taxon>Poaceae</taxon>
        <taxon>PACMAD clade</taxon>
        <taxon>Arundinoideae</taxon>
        <taxon>Arundineae</taxon>
        <taxon>Arundo</taxon>
    </lineage>
</organism>
<sequence length="58" mass="6285">MGWPEACYYRHGLSTARPDANRARAGTTRSIGPCLGRHLGTVSRHSMARSDMGCHGTI</sequence>
<proteinExistence type="predicted"/>
<dbReference type="EMBL" id="GBRH01234151">
    <property type="protein sequence ID" value="JAD63744.1"/>
    <property type="molecule type" value="Transcribed_RNA"/>
</dbReference>
<accession>A0A0A9BIE4</accession>
<reference evidence="1" key="2">
    <citation type="journal article" date="2015" name="Data Brief">
        <title>Shoot transcriptome of the giant reed, Arundo donax.</title>
        <authorList>
            <person name="Barrero R.A."/>
            <person name="Guerrero F.D."/>
            <person name="Moolhuijzen P."/>
            <person name="Goolsby J.A."/>
            <person name="Tidwell J."/>
            <person name="Bellgard S.E."/>
            <person name="Bellgard M.I."/>
        </authorList>
    </citation>
    <scope>NUCLEOTIDE SEQUENCE</scope>
    <source>
        <tissue evidence="1">Shoot tissue taken approximately 20 cm above the soil surface</tissue>
    </source>
</reference>
<reference evidence="1" key="1">
    <citation type="submission" date="2014-09" db="EMBL/GenBank/DDBJ databases">
        <authorList>
            <person name="Magalhaes I.L.F."/>
            <person name="Oliveira U."/>
            <person name="Santos F.R."/>
            <person name="Vidigal T.H.D.A."/>
            <person name="Brescovit A.D."/>
            <person name="Santos A.J."/>
        </authorList>
    </citation>
    <scope>NUCLEOTIDE SEQUENCE</scope>
    <source>
        <tissue evidence="1">Shoot tissue taken approximately 20 cm above the soil surface</tissue>
    </source>
</reference>
<protein>
    <submittedName>
        <fullName evidence="1">Uncharacterized protein</fullName>
    </submittedName>
</protein>
<evidence type="ECO:0000313" key="1">
    <source>
        <dbReference type="EMBL" id="JAD63744.1"/>
    </source>
</evidence>
<name>A0A0A9BIE4_ARUDO</name>
<dbReference type="AlphaFoldDB" id="A0A0A9BIE4"/>